<feature type="domain" description="RING-type" evidence="5">
    <location>
        <begin position="16"/>
        <end position="55"/>
    </location>
</feature>
<evidence type="ECO:0000256" key="2">
    <source>
        <dbReference type="ARBA" id="ARBA00022771"/>
    </source>
</evidence>
<dbReference type="SUPFAM" id="SSF57850">
    <property type="entry name" value="RING/U-box"/>
    <property type="match status" value="1"/>
</dbReference>
<reference evidence="6" key="2">
    <citation type="submission" date="2025-09" db="UniProtKB">
        <authorList>
            <consortium name="Ensembl"/>
        </authorList>
    </citation>
    <scope>IDENTIFICATION</scope>
</reference>
<evidence type="ECO:0000313" key="6">
    <source>
        <dbReference type="Ensembl" id="ENSSMRP00000011100.1"/>
    </source>
</evidence>
<dbReference type="Pfam" id="PF13923">
    <property type="entry name" value="zf-C3HC4_2"/>
    <property type="match status" value="1"/>
</dbReference>
<organism evidence="6 7">
    <name type="scientific">Salvator merianae</name>
    <name type="common">Argentine black and white tegu</name>
    <name type="synonym">Tupinambis merianae</name>
    <dbReference type="NCBI Taxonomy" id="96440"/>
    <lineage>
        <taxon>Eukaryota</taxon>
        <taxon>Metazoa</taxon>
        <taxon>Chordata</taxon>
        <taxon>Craniata</taxon>
        <taxon>Vertebrata</taxon>
        <taxon>Euteleostomi</taxon>
        <taxon>Lepidosauria</taxon>
        <taxon>Squamata</taxon>
        <taxon>Bifurcata</taxon>
        <taxon>Unidentata</taxon>
        <taxon>Episquamata</taxon>
        <taxon>Laterata</taxon>
        <taxon>Teiioidea</taxon>
        <taxon>Teiidae</taxon>
        <taxon>Salvator</taxon>
    </lineage>
</organism>
<dbReference type="OMA" id="CIKQSWD"/>
<evidence type="ECO:0000256" key="3">
    <source>
        <dbReference type="ARBA" id="ARBA00022833"/>
    </source>
</evidence>
<dbReference type="InterPro" id="IPR017907">
    <property type="entry name" value="Znf_RING_CS"/>
</dbReference>
<reference evidence="6" key="1">
    <citation type="submission" date="2025-08" db="UniProtKB">
        <authorList>
            <consortium name="Ensembl"/>
        </authorList>
    </citation>
    <scope>IDENTIFICATION</scope>
</reference>
<name>A0A8D0BR99_SALMN</name>
<dbReference type="PROSITE" id="PS50089">
    <property type="entry name" value="ZF_RING_2"/>
    <property type="match status" value="1"/>
</dbReference>
<keyword evidence="7" id="KW-1185">Reference proteome</keyword>
<keyword evidence="1" id="KW-0479">Metal-binding</keyword>
<dbReference type="InterPro" id="IPR013083">
    <property type="entry name" value="Znf_RING/FYVE/PHD"/>
</dbReference>
<evidence type="ECO:0000259" key="5">
    <source>
        <dbReference type="PROSITE" id="PS50089"/>
    </source>
</evidence>
<dbReference type="GeneTree" id="ENSGT01030000234669"/>
<dbReference type="AlphaFoldDB" id="A0A8D0BR99"/>
<keyword evidence="2 4" id="KW-0863">Zinc-finger</keyword>
<dbReference type="Proteomes" id="UP000694421">
    <property type="component" value="Unplaced"/>
</dbReference>
<dbReference type="InterPro" id="IPR001841">
    <property type="entry name" value="Znf_RING"/>
</dbReference>
<sequence>MASGSLIRNCSNETICSICLDHFKDPVTVDCGHNFCQVCITRCLENAKPSCPQCRKPISQRNFRLNHLLANLVELIKKLQLKTQEAGKSGICGKHQEPSCPIMHA</sequence>
<evidence type="ECO:0000313" key="7">
    <source>
        <dbReference type="Proteomes" id="UP000694421"/>
    </source>
</evidence>
<proteinExistence type="predicted"/>
<dbReference type="Gene3D" id="3.30.40.10">
    <property type="entry name" value="Zinc/RING finger domain, C3HC4 (zinc finger)"/>
    <property type="match status" value="1"/>
</dbReference>
<dbReference type="GO" id="GO:0008270">
    <property type="term" value="F:zinc ion binding"/>
    <property type="evidence" value="ECO:0007669"/>
    <property type="project" value="UniProtKB-KW"/>
</dbReference>
<evidence type="ECO:0000256" key="1">
    <source>
        <dbReference type="ARBA" id="ARBA00022723"/>
    </source>
</evidence>
<dbReference type="Ensembl" id="ENSSMRT00000012918.1">
    <property type="protein sequence ID" value="ENSSMRP00000011100.1"/>
    <property type="gene ID" value="ENSSMRG00000008733.1"/>
</dbReference>
<dbReference type="PROSITE" id="PS00518">
    <property type="entry name" value="ZF_RING_1"/>
    <property type="match status" value="1"/>
</dbReference>
<dbReference type="PANTHER" id="PTHR24103">
    <property type="entry name" value="E3 UBIQUITIN-PROTEIN LIGASE TRIM"/>
    <property type="match status" value="1"/>
</dbReference>
<evidence type="ECO:0000256" key="4">
    <source>
        <dbReference type="PROSITE-ProRule" id="PRU00175"/>
    </source>
</evidence>
<dbReference type="SMART" id="SM00184">
    <property type="entry name" value="RING"/>
    <property type="match status" value="1"/>
</dbReference>
<accession>A0A8D0BR99</accession>
<dbReference type="InterPro" id="IPR050143">
    <property type="entry name" value="TRIM/RBCC"/>
</dbReference>
<keyword evidence="3" id="KW-0862">Zinc</keyword>
<protein>
    <recommendedName>
        <fullName evidence="5">RING-type domain-containing protein</fullName>
    </recommendedName>
</protein>